<evidence type="ECO:0000313" key="9">
    <source>
        <dbReference type="Proteomes" id="UP000005496"/>
    </source>
</evidence>
<gene>
    <name evidence="8" type="ORF">Dthio_PD3439</name>
</gene>
<dbReference type="eggNOG" id="COG1108">
    <property type="taxonomic scope" value="Bacteria"/>
</dbReference>
<dbReference type="SUPFAM" id="SSF81345">
    <property type="entry name" value="ABC transporter involved in vitamin B12 uptake, BtuC"/>
    <property type="match status" value="1"/>
</dbReference>
<dbReference type="EMBL" id="ACJN02000001">
    <property type="protein sequence ID" value="EFI35997.1"/>
    <property type="molecule type" value="Genomic_DNA"/>
</dbReference>
<evidence type="ECO:0000256" key="4">
    <source>
        <dbReference type="ARBA" id="ARBA00022989"/>
    </source>
</evidence>
<evidence type="ECO:0000256" key="1">
    <source>
        <dbReference type="ARBA" id="ARBA00004141"/>
    </source>
</evidence>
<name>D6SMT6_9BACT</name>
<comment type="similarity">
    <text evidence="2 6">Belongs to the ABC-3 integral membrane protein family.</text>
</comment>
<organism evidence="8 9">
    <name type="scientific">Desulfonatronospira thiodismutans ASO3-1</name>
    <dbReference type="NCBI Taxonomy" id="555779"/>
    <lineage>
        <taxon>Bacteria</taxon>
        <taxon>Pseudomonadati</taxon>
        <taxon>Thermodesulfobacteriota</taxon>
        <taxon>Desulfovibrionia</taxon>
        <taxon>Desulfovibrionales</taxon>
        <taxon>Desulfonatronovibrionaceae</taxon>
        <taxon>Desulfonatronospira</taxon>
    </lineage>
</organism>
<dbReference type="Pfam" id="PF00950">
    <property type="entry name" value="ABC-3"/>
    <property type="match status" value="1"/>
</dbReference>
<dbReference type="Proteomes" id="UP000005496">
    <property type="component" value="Unassembled WGS sequence"/>
</dbReference>
<feature type="transmembrane region" description="Helical" evidence="7">
    <location>
        <begin position="220"/>
        <end position="240"/>
    </location>
</feature>
<feature type="transmembrane region" description="Helical" evidence="7">
    <location>
        <begin position="12"/>
        <end position="33"/>
    </location>
</feature>
<reference evidence="8" key="1">
    <citation type="submission" date="2010-05" db="EMBL/GenBank/DDBJ databases">
        <title>The draft genome of Desulfonatronospira thiodismutans ASO3-1.</title>
        <authorList>
            <consortium name="US DOE Joint Genome Institute (JGI-PGF)"/>
            <person name="Lucas S."/>
            <person name="Copeland A."/>
            <person name="Lapidus A."/>
            <person name="Cheng J.-F."/>
            <person name="Bruce D."/>
            <person name="Goodwin L."/>
            <person name="Pitluck S."/>
            <person name="Chertkov O."/>
            <person name="Brettin T."/>
            <person name="Detter J.C."/>
            <person name="Han C."/>
            <person name="Land M.L."/>
            <person name="Hauser L."/>
            <person name="Kyrpides N."/>
            <person name="Mikhailova N."/>
            <person name="Muyzer G."/>
            <person name="Woyke T."/>
        </authorList>
    </citation>
    <scope>NUCLEOTIDE SEQUENCE [LARGE SCALE GENOMIC DNA]</scope>
    <source>
        <strain evidence="8">ASO3-1</strain>
    </source>
</reference>
<evidence type="ECO:0000256" key="5">
    <source>
        <dbReference type="ARBA" id="ARBA00023136"/>
    </source>
</evidence>
<accession>D6SMT6</accession>
<feature type="transmembrane region" description="Helical" evidence="7">
    <location>
        <begin position="53"/>
        <end position="78"/>
    </location>
</feature>
<dbReference type="Gene3D" id="1.10.3470.10">
    <property type="entry name" value="ABC transporter involved in vitamin B12 uptake, BtuC"/>
    <property type="match status" value="1"/>
</dbReference>
<feature type="transmembrane region" description="Helical" evidence="7">
    <location>
        <begin position="189"/>
        <end position="208"/>
    </location>
</feature>
<feature type="transmembrane region" description="Helical" evidence="7">
    <location>
        <begin position="90"/>
        <end position="108"/>
    </location>
</feature>
<protein>
    <submittedName>
        <fullName evidence="8">ABC-3 protein</fullName>
    </submittedName>
</protein>
<dbReference type="PANTHER" id="PTHR30477:SF18">
    <property type="entry name" value="METAL TRANSPORT SYSTEM MEMBRANE PROTEIN CT_417-RELATED"/>
    <property type="match status" value="1"/>
</dbReference>
<dbReference type="GO" id="GO:0055085">
    <property type="term" value="P:transmembrane transport"/>
    <property type="evidence" value="ECO:0007669"/>
    <property type="project" value="InterPro"/>
</dbReference>
<keyword evidence="4 7" id="KW-1133">Transmembrane helix</keyword>
<dbReference type="AlphaFoldDB" id="D6SMT6"/>
<feature type="transmembrane region" description="Helical" evidence="7">
    <location>
        <begin position="246"/>
        <end position="264"/>
    </location>
</feature>
<feature type="transmembrane region" description="Helical" evidence="7">
    <location>
        <begin position="120"/>
        <end position="150"/>
    </location>
</feature>
<proteinExistence type="inferred from homology"/>
<dbReference type="OrthoDB" id="9798540at2"/>
<evidence type="ECO:0000256" key="6">
    <source>
        <dbReference type="RuleBase" id="RU003943"/>
    </source>
</evidence>
<comment type="caution">
    <text evidence="8">The sequence shown here is derived from an EMBL/GenBank/DDBJ whole genome shotgun (WGS) entry which is preliminary data.</text>
</comment>
<dbReference type="GO" id="GO:0043190">
    <property type="term" value="C:ATP-binding cassette (ABC) transporter complex"/>
    <property type="evidence" value="ECO:0007669"/>
    <property type="project" value="InterPro"/>
</dbReference>
<keyword evidence="6" id="KW-0813">Transport</keyword>
<dbReference type="InterPro" id="IPR037294">
    <property type="entry name" value="ABC_BtuC-like"/>
</dbReference>
<keyword evidence="9" id="KW-1185">Reference proteome</keyword>
<dbReference type="CDD" id="cd06550">
    <property type="entry name" value="TM_ABC_iron-siderophores_like"/>
    <property type="match status" value="1"/>
</dbReference>
<dbReference type="GO" id="GO:0010043">
    <property type="term" value="P:response to zinc ion"/>
    <property type="evidence" value="ECO:0007669"/>
    <property type="project" value="TreeGrafter"/>
</dbReference>
<evidence type="ECO:0000256" key="2">
    <source>
        <dbReference type="ARBA" id="ARBA00008034"/>
    </source>
</evidence>
<evidence type="ECO:0000256" key="3">
    <source>
        <dbReference type="ARBA" id="ARBA00022692"/>
    </source>
</evidence>
<feature type="transmembrane region" description="Helical" evidence="7">
    <location>
        <begin position="162"/>
        <end position="183"/>
    </location>
</feature>
<dbReference type="InterPro" id="IPR001626">
    <property type="entry name" value="ABC_TroCD"/>
</dbReference>
<dbReference type="RefSeq" id="WP_008869125.1">
    <property type="nucleotide sequence ID" value="NZ_ACJN02000001.1"/>
</dbReference>
<dbReference type="PANTHER" id="PTHR30477">
    <property type="entry name" value="ABC-TRANSPORTER METAL-BINDING PROTEIN"/>
    <property type="match status" value="1"/>
</dbReference>
<comment type="subcellular location">
    <subcellularLocation>
        <location evidence="6">Cell membrane</location>
        <topology evidence="6">Multi-pass membrane protein</topology>
    </subcellularLocation>
    <subcellularLocation>
        <location evidence="1">Membrane</location>
        <topology evidence="1">Multi-pass membrane protein</topology>
    </subcellularLocation>
</comment>
<sequence>MLEILQYDFMRNALLAGFLVSIACGIIGAMVVVNRLVFISGGIAHASYGGIGLAFFAGFPPSLGAGLAALISALTMGLVSHSRKHRADTVIGVIWAVGMSIGIILLDLTPGYRVDLMSYLFGSILMVPASALWTMAGLSLAITVLVLIFYKDFLAMSHDEEFARAVGVPVTALYFLLLVMVAMTVVMTIQVVGLILVIALLTIPSYIAEKYSSSLKQMMLLAVIISVIFTQTGIWLAYYLDLTTGATVVLVAAAAFIISGLLPGRSIKDKAEHKN</sequence>
<evidence type="ECO:0000313" key="8">
    <source>
        <dbReference type="EMBL" id="EFI35997.1"/>
    </source>
</evidence>
<keyword evidence="5 7" id="KW-0472">Membrane</keyword>
<keyword evidence="3 6" id="KW-0812">Transmembrane</keyword>
<evidence type="ECO:0000256" key="7">
    <source>
        <dbReference type="SAM" id="Phobius"/>
    </source>
</evidence>